<proteinExistence type="predicted"/>
<dbReference type="AlphaFoldDB" id="A0A9P6HKE4"/>
<evidence type="ECO:0000256" key="1">
    <source>
        <dbReference type="SAM" id="MobiDB-lite"/>
    </source>
</evidence>
<reference evidence="3" key="2">
    <citation type="submission" date="2020-11" db="EMBL/GenBank/DDBJ databases">
        <authorList>
            <consortium name="DOE Joint Genome Institute"/>
            <person name="Kuo A."/>
            <person name="Miyauchi S."/>
            <person name="Kiss E."/>
            <person name="Drula E."/>
            <person name="Kohler A."/>
            <person name="Sanchez-Garcia M."/>
            <person name="Andreopoulos B."/>
            <person name="Barry K.W."/>
            <person name="Bonito G."/>
            <person name="Buee M."/>
            <person name="Carver A."/>
            <person name="Chen C."/>
            <person name="Cichocki N."/>
            <person name="Clum A."/>
            <person name="Culley D."/>
            <person name="Crous P.W."/>
            <person name="Fauchery L."/>
            <person name="Girlanda M."/>
            <person name="Hayes R."/>
            <person name="Keri Z."/>
            <person name="Labutti K."/>
            <person name="Lipzen A."/>
            <person name="Lombard V."/>
            <person name="Magnuson J."/>
            <person name="Maillard F."/>
            <person name="Morin E."/>
            <person name="Murat C."/>
            <person name="Nolan M."/>
            <person name="Ohm R."/>
            <person name="Pangilinan J."/>
            <person name="Pereira M."/>
            <person name="Perotto S."/>
            <person name="Peter M."/>
            <person name="Riley R."/>
            <person name="Sitrit Y."/>
            <person name="Stielow B."/>
            <person name="Szollosi G."/>
            <person name="Zifcakova L."/>
            <person name="Stursova M."/>
            <person name="Spatafora J.W."/>
            <person name="Tedersoo L."/>
            <person name="Vaario L.-M."/>
            <person name="Yamada A."/>
            <person name="Yan M."/>
            <person name="Wang P."/>
            <person name="Xu J."/>
            <person name="Bruns T."/>
            <person name="Baldrian P."/>
            <person name="Vilgalys R."/>
            <person name="Henrissat B."/>
            <person name="Grigoriev I.V."/>
            <person name="Hibbett D."/>
            <person name="Nagy L.G."/>
            <person name="Martin F.M."/>
        </authorList>
    </citation>
    <scope>NUCLEOTIDE SEQUENCE</scope>
    <source>
        <strain evidence="3">UH-Tt-Lm1</strain>
    </source>
</reference>
<reference evidence="3" key="1">
    <citation type="journal article" date="2020" name="Nat. Commun.">
        <title>Large-scale genome sequencing of mycorrhizal fungi provides insights into the early evolution of symbiotic traits.</title>
        <authorList>
            <person name="Miyauchi S."/>
            <person name="Kiss E."/>
            <person name="Kuo A."/>
            <person name="Drula E."/>
            <person name="Kohler A."/>
            <person name="Sanchez-Garcia M."/>
            <person name="Morin E."/>
            <person name="Andreopoulos B."/>
            <person name="Barry K.W."/>
            <person name="Bonito G."/>
            <person name="Buee M."/>
            <person name="Carver A."/>
            <person name="Chen C."/>
            <person name="Cichocki N."/>
            <person name="Clum A."/>
            <person name="Culley D."/>
            <person name="Crous P.W."/>
            <person name="Fauchery L."/>
            <person name="Girlanda M."/>
            <person name="Hayes R.D."/>
            <person name="Keri Z."/>
            <person name="LaButti K."/>
            <person name="Lipzen A."/>
            <person name="Lombard V."/>
            <person name="Magnuson J."/>
            <person name="Maillard F."/>
            <person name="Murat C."/>
            <person name="Nolan M."/>
            <person name="Ohm R.A."/>
            <person name="Pangilinan J."/>
            <person name="Pereira M.F."/>
            <person name="Perotto S."/>
            <person name="Peter M."/>
            <person name="Pfister S."/>
            <person name="Riley R."/>
            <person name="Sitrit Y."/>
            <person name="Stielow J.B."/>
            <person name="Szollosi G."/>
            <person name="Zifcakova L."/>
            <person name="Stursova M."/>
            <person name="Spatafora J.W."/>
            <person name="Tedersoo L."/>
            <person name="Vaario L.M."/>
            <person name="Yamada A."/>
            <person name="Yan M."/>
            <person name="Wang P."/>
            <person name="Xu J."/>
            <person name="Bruns T."/>
            <person name="Baldrian P."/>
            <person name="Vilgalys R."/>
            <person name="Dunand C."/>
            <person name="Henrissat B."/>
            <person name="Grigoriev I.V."/>
            <person name="Hibbett D."/>
            <person name="Nagy L.G."/>
            <person name="Martin F.M."/>
        </authorList>
    </citation>
    <scope>NUCLEOTIDE SEQUENCE</scope>
    <source>
        <strain evidence="3">UH-Tt-Lm1</strain>
    </source>
</reference>
<keyword evidence="4" id="KW-1185">Reference proteome</keyword>
<dbReference type="EMBL" id="WIUZ02000004">
    <property type="protein sequence ID" value="KAF9788755.1"/>
    <property type="molecule type" value="Genomic_DNA"/>
</dbReference>
<feature type="region of interest" description="Disordered" evidence="1">
    <location>
        <begin position="564"/>
        <end position="607"/>
    </location>
</feature>
<gene>
    <name evidence="3" type="ORF">BJ322DRAFT_1019227</name>
</gene>
<accession>A0A9P6HKE4</accession>
<evidence type="ECO:0000313" key="4">
    <source>
        <dbReference type="Proteomes" id="UP000736335"/>
    </source>
</evidence>
<name>A0A9P6HKE4_9AGAM</name>
<evidence type="ECO:0000259" key="2">
    <source>
        <dbReference type="Pfam" id="PF20231"/>
    </source>
</evidence>
<dbReference type="InterPro" id="IPR046496">
    <property type="entry name" value="DUF6589"/>
</dbReference>
<feature type="domain" description="DUF6589" evidence="2">
    <location>
        <begin position="117"/>
        <end position="518"/>
    </location>
</feature>
<evidence type="ECO:0000313" key="3">
    <source>
        <dbReference type="EMBL" id="KAF9788755.1"/>
    </source>
</evidence>
<sequence length="607" mass="69458">MSAKTVQRLTTLGTTIQWAYDNFDISIKPLTTVLENNVDPLKHLTSALVFPFQHGITPGDLQISEELWKSDGYNDKSASSIRFTKWDMWTKIGSRYSALLTDGMEDTQANSNVEWDDRHFEFRVWLFLHDLIEHGPQYFYEFRSQLLPPTPIGEPIPVAKTEIIPLRSLDISNSTVEGNIDTIERLLEQTGLGSYELPTPTIPLDHQLFVFHGDLGTGERINSAKLRRSIESTPRDRLQYVIFVMGLFHTKMACVETIWRTFLKDSKARLDKTSFYSDFRVLRPCDSSALSATFKFRPVHDAVKHIGICRRLDCMRVLAEEDNYLSLQEFANSKPKWPDVVMLAKRAVKRFVPPYPELQEADGKDPEARDEQLENNMGFNIYSTLYEELSYAMDHGDIGRVEMCLITWAPLFEGAGKKKYAHHTIKLVHDLNHVYPAKMSHAIRMHLLINPTGQPGHFRAVDWAVELLNLFTKDTHSGSYSNKTIENILKESPLVEMYRQLGKTIEDNFCTAKKTTKHQSPDMKRTFGEILLLMKRHGTHVMEQGRESGFTVNRNLEKGLESIQQTARNPGTRGGASESNENTQPREPETEEDGVDLDEEDLMLDND</sequence>
<feature type="compositionally biased region" description="Acidic residues" evidence="1">
    <location>
        <begin position="589"/>
        <end position="607"/>
    </location>
</feature>
<organism evidence="3 4">
    <name type="scientific">Thelephora terrestris</name>
    <dbReference type="NCBI Taxonomy" id="56493"/>
    <lineage>
        <taxon>Eukaryota</taxon>
        <taxon>Fungi</taxon>
        <taxon>Dikarya</taxon>
        <taxon>Basidiomycota</taxon>
        <taxon>Agaricomycotina</taxon>
        <taxon>Agaricomycetes</taxon>
        <taxon>Thelephorales</taxon>
        <taxon>Thelephoraceae</taxon>
        <taxon>Thelephora</taxon>
    </lineage>
</organism>
<dbReference type="OrthoDB" id="4743193at2759"/>
<dbReference type="Proteomes" id="UP000736335">
    <property type="component" value="Unassembled WGS sequence"/>
</dbReference>
<dbReference type="Pfam" id="PF20231">
    <property type="entry name" value="DUF6589"/>
    <property type="match status" value="1"/>
</dbReference>
<comment type="caution">
    <text evidence="3">The sequence shown here is derived from an EMBL/GenBank/DDBJ whole genome shotgun (WGS) entry which is preliminary data.</text>
</comment>
<protein>
    <recommendedName>
        <fullName evidence="2">DUF6589 domain-containing protein</fullName>
    </recommendedName>
</protein>